<proteinExistence type="predicted"/>
<dbReference type="EMBL" id="CAUYUJ010016656">
    <property type="protein sequence ID" value="CAK0867545.1"/>
    <property type="molecule type" value="Genomic_DNA"/>
</dbReference>
<evidence type="ECO:0000313" key="3">
    <source>
        <dbReference type="Proteomes" id="UP001189429"/>
    </source>
</evidence>
<dbReference type="Proteomes" id="UP001189429">
    <property type="component" value="Unassembled WGS sequence"/>
</dbReference>
<keyword evidence="3" id="KW-1185">Reference proteome</keyword>
<evidence type="ECO:0000313" key="2">
    <source>
        <dbReference type="EMBL" id="CAK0867545.1"/>
    </source>
</evidence>
<gene>
    <name evidence="2" type="ORF">PCOR1329_LOCUS54465</name>
</gene>
<sequence>SARASSCAPPWGGCSRTQPRTTPGGRCSRRCGGGVGRSPGRAPTWRRACGWCGSAGRPRSSARPCAAVPRAWASRNAPWLRRPSRP</sequence>
<name>A0ABN9V400_9DINO</name>
<accession>A0ABN9V400</accession>
<reference evidence="2" key="1">
    <citation type="submission" date="2023-10" db="EMBL/GenBank/DDBJ databases">
        <authorList>
            <person name="Chen Y."/>
            <person name="Shah S."/>
            <person name="Dougan E. K."/>
            <person name="Thang M."/>
            <person name="Chan C."/>
        </authorList>
    </citation>
    <scope>NUCLEOTIDE SEQUENCE [LARGE SCALE GENOMIC DNA]</scope>
</reference>
<feature type="region of interest" description="Disordered" evidence="1">
    <location>
        <begin position="1"/>
        <end position="42"/>
    </location>
</feature>
<organism evidence="2 3">
    <name type="scientific">Prorocentrum cordatum</name>
    <dbReference type="NCBI Taxonomy" id="2364126"/>
    <lineage>
        <taxon>Eukaryota</taxon>
        <taxon>Sar</taxon>
        <taxon>Alveolata</taxon>
        <taxon>Dinophyceae</taxon>
        <taxon>Prorocentrales</taxon>
        <taxon>Prorocentraceae</taxon>
        <taxon>Prorocentrum</taxon>
    </lineage>
</organism>
<evidence type="ECO:0000256" key="1">
    <source>
        <dbReference type="SAM" id="MobiDB-lite"/>
    </source>
</evidence>
<comment type="caution">
    <text evidence="2">The sequence shown here is derived from an EMBL/GenBank/DDBJ whole genome shotgun (WGS) entry which is preliminary data.</text>
</comment>
<feature type="non-terminal residue" evidence="2">
    <location>
        <position position="86"/>
    </location>
</feature>
<protein>
    <submittedName>
        <fullName evidence="2">Uncharacterized protein</fullName>
    </submittedName>
</protein>
<feature type="non-terminal residue" evidence="2">
    <location>
        <position position="1"/>
    </location>
</feature>